<organism evidence="1 2">
    <name type="scientific">Trifolium medium</name>
    <dbReference type="NCBI Taxonomy" id="97028"/>
    <lineage>
        <taxon>Eukaryota</taxon>
        <taxon>Viridiplantae</taxon>
        <taxon>Streptophyta</taxon>
        <taxon>Embryophyta</taxon>
        <taxon>Tracheophyta</taxon>
        <taxon>Spermatophyta</taxon>
        <taxon>Magnoliopsida</taxon>
        <taxon>eudicotyledons</taxon>
        <taxon>Gunneridae</taxon>
        <taxon>Pentapetalae</taxon>
        <taxon>rosids</taxon>
        <taxon>fabids</taxon>
        <taxon>Fabales</taxon>
        <taxon>Fabaceae</taxon>
        <taxon>Papilionoideae</taxon>
        <taxon>50 kb inversion clade</taxon>
        <taxon>NPAAA clade</taxon>
        <taxon>Hologalegina</taxon>
        <taxon>IRL clade</taxon>
        <taxon>Trifolieae</taxon>
        <taxon>Trifolium</taxon>
    </lineage>
</organism>
<keyword evidence="2" id="KW-1185">Reference proteome</keyword>
<comment type="caution">
    <text evidence="1">The sequence shown here is derived from an EMBL/GenBank/DDBJ whole genome shotgun (WGS) entry which is preliminary data.</text>
</comment>
<name>A0A392SZD1_9FABA</name>
<accession>A0A392SZD1</accession>
<protein>
    <submittedName>
        <fullName evidence="1">Uncharacterized protein</fullName>
    </submittedName>
</protein>
<dbReference type="AlphaFoldDB" id="A0A392SZD1"/>
<dbReference type="EMBL" id="LXQA010460468">
    <property type="protein sequence ID" value="MCI53256.1"/>
    <property type="molecule type" value="Genomic_DNA"/>
</dbReference>
<proteinExistence type="predicted"/>
<sequence length="82" mass="9188">MVAETPEKGEGQSYQVVAVKRSDVTREEFGGVQRDISVVRIENNLERSDLLPLTVVDRAVVGHDQVNEVGRLVLAQEREEIE</sequence>
<evidence type="ECO:0000313" key="2">
    <source>
        <dbReference type="Proteomes" id="UP000265520"/>
    </source>
</evidence>
<reference evidence="1 2" key="1">
    <citation type="journal article" date="2018" name="Front. Plant Sci.">
        <title>Red Clover (Trifolium pratense) and Zigzag Clover (T. medium) - A Picture of Genomic Similarities and Differences.</title>
        <authorList>
            <person name="Dluhosova J."/>
            <person name="Istvanek J."/>
            <person name="Nedelnik J."/>
            <person name="Repkova J."/>
        </authorList>
    </citation>
    <scope>NUCLEOTIDE SEQUENCE [LARGE SCALE GENOMIC DNA]</scope>
    <source>
        <strain evidence="2">cv. 10/8</strain>
        <tissue evidence="1">Leaf</tissue>
    </source>
</reference>
<dbReference type="Proteomes" id="UP000265520">
    <property type="component" value="Unassembled WGS sequence"/>
</dbReference>
<evidence type="ECO:0000313" key="1">
    <source>
        <dbReference type="EMBL" id="MCI53256.1"/>
    </source>
</evidence>
<feature type="non-terminal residue" evidence="1">
    <location>
        <position position="82"/>
    </location>
</feature>